<evidence type="ECO:0000313" key="8">
    <source>
        <dbReference type="EMBL" id="REC55162.1"/>
    </source>
</evidence>
<gene>
    <name evidence="8" type="ORF">DRV84_12645</name>
</gene>
<reference evidence="8 9" key="1">
    <citation type="journal article" date="2017" name="Int. J. Syst. Evol. Microbiol.">
        <title>Rhodosalinus sediminis gen. nov., sp. nov., isolated from marine saltern.</title>
        <authorList>
            <person name="Guo L.Y."/>
            <person name="Ling S.K."/>
            <person name="Li C.M."/>
            <person name="Chen G.J."/>
            <person name="Du Z.J."/>
        </authorList>
    </citation>
    <scope>NUCLEOTIDE SEQUENCE [LARGE SCALE GENOMIC DNA]</scope>
    <source>
        <strain evidence="8 9">WDN1C137</strain>
    </source>
</reference>
<dbReference type="InterPro" id="IPR008284">
    <property type="entry name" value="MoCF_biosynth_CS"/>
</dbReference>
<comment type="function">
    <text evidence="1 6">Catalyzes the insertion of molybdate into adenylated molybdopterin with the concomitant release of AMP.</text>
</comment>
<dbReference type="SUPFAM" id="SSF63867">
    <property type="entry name" value="MoeA C-terminal domain-like"/>
    <property type="match status" value="1"/>
</dbReference>
<keyword evidence="6" id="KW-0500">Molybdenum</keyword>
<evidence type="ECO:0000256" key="2">
    <source>
        <dbReference type="ARBA" id="ARBA00005046"/>
    </source>
</evidence>
<dbReference type="EMBL" id="QOHR01000021">
    <property type="protein sequence ID" value="REC55162.1"/>
    <property type="molecule type" value="Genomic_DNA"/>
</dbReference>
<dbReference type="GO" id="GO:0005829">
    <property type="term" value="C:cytosol"/>
    <property type="evidence" value="ECO:0007669"/>
    <property type="project" value="TreeGrafter"/>
</dbReference>
<organism evidence="8 9">
    <name type="scientific">Rhodosalinus sediminis</name>
    <dbReference type="NCBI Taxonomy" id="1940533"/>
    <lineage>
        <taxon>Bacteria</taxon>
        <taxon>Pseudomonadati</taxon>
        <taxon>Pseudomonadota</taxon>
        <taxon>Alphaproteobacteria</taxon>
        <taxon>Rhodobacterales</taxon>
        <taxon>Paracoccaceae</taxon>
        <taxon>Rhodosalinus</taxon>
    </lineage>
</organism>
<dbReference type="Gene3D" id="3.90.105.10">
    <property type="entry name" value="Molybdopterin biosynthesis moea protein, domain 2"/>
    <property type="match status" value="1"/>
</dbReference>
<dbReference type="InterPro" id="IPR005111">
    <property type="entry name" value="MoeA_C_domain_IV"/>
</dbReference>
<name>A0A3D9BP01_9RHOB</name>
<dbReference type="PANTHER" id="PTHR10192">
    <property type="entry name" value="MOLYBDOPTERIN BIOSYNTHESIS PROTEIN"/>
    <property type="match status" value="1"/>
</dbReference>
<dbReference type="Gene3D" id="2.40.340.10">
    <property type="entry name" value="MoeA, C-terminal, domain IV"/>
    <property type="match status" value="1"/>
</dbReference>
<evidence type="ECO:0000256" key="4">
    <source>
        <dbReference type="ARBA" id="ARBA00023150"/>
    </source>
</evidence>
<evidence type="ECO:0000313" key="9">
    <source>
        <dbReference type="Proteomes" id="UP000257131"/>
    </source>
</evidence>
<dbReference type="InterPro" id="IPR036688">
    <property type="entry name" value="MoeA_C_domain_IV_sf"/>
</dbReference>
<evidence type="ECO:0000259" key="7">
    <source>
        <dbReference type="SMART" id="SM00852"/>
    </source>
</evidence>
<comment type="catalytic activity">
    <reaction evidence="5">
        <text>adenylyl-molybdopterin + molybdate = Mo-molybdopterin + AMP + H(+)</text>
        <dbReference type="Rhea" id="RHEA:35047"/>
        <dbReference type="ChEBI" id="CHEBI:15378"/>
        <dbReference type="ChEBI" id="CHEBI:36264"/>
        <dbReference type="ChEBI" id="CHEBI:62727"/>
        <dbReference type="ChEBI" id="CHEBI:71302"/>
        <dbReference type="ChEBI" id="CHEBI:456215"/>
        <dbReference type="EC" id="2.10.1.1"/>
    </reaction>
</comment>
<proteinExistence type="inferred from homology"/>
<dbReference type="OrthoDB" id="9804758at2"/>
<dbReference type="InterPro" id="IPR001453">
    <property type="entry name" value="MoaB/Mog_dom"/>
</dbReference>
<sequence length="427" mass="43033">MTAIDRLIGPGCGCDAGEGAGAAISLDAALERIAAHAAPVAGTEALSPAAAAGRILARPVAARAAAPPFDNAAMDGYAVATRALSGEGPWWLAVTDRVTAGQGAPAPLPGAMAARIFTGAPIPPGADAVVMQEHVHREGDAIRIDARPAPGLNLRRAGEDMAAGQLVLDAGRRLGPREIAAAAAAGADRLHVRRPLRVALMVTGDEVQPAGVARAAAAAIPDVNTPMLAAALAGPAVELVAVAHGGDDRAALTRRIADLAARADLVVTTGGLSVGEADHVAPALAALGAEVCFAGVAIKPGKPVAFGRLGAATWLGLPGNPLAAFVSWHLFGRALLRRLAGQTHPVPARRHVVTATAIHRTPGRCEIRPAAIAGCDAEGREIVRFEASTQSGRVAGLPGADGLMFLPAEADHLPAGALVEFEPFAET</sequence>
<keyword evidence="6" id="KW-0479">Metal-binding</keyword>
<dbReference type="RefSeq" id="WP_115981263.1">
    <property type="nucleotide sequence ID" value="NZ_QOHR01000021.1"/>
</dbReference>
<comment type="cofactor">
    <cofactor evidence="6">
        <name>Mg(2+)</name>
        <dbReference type="ChEBI" id="CHEBI:18420"/>
    </cofactor>
</comment>
<keyword evidence="6 8" id="KW-0808">Transferase</keyword>
<dbReference type="AlphaFoldDB" id="A0A3D9BP01"/>
<protein>
    <recommendedName>
        <fullName evidence="6">Molybdopterin molybdenumtransferase</fullName>
        <ecNumber evidence="6">2.10.1.1</ecNumber>
    </recommendedName>
</protein>
<comment type="pathway">
    <text evidence="2 6">Cofactor biosynthesis; molybdopterin biosynthesis.</text>
</comment>
<keyword evidence="6" id="KW-0460">Magnesium</keyword>
<dbReference type="Gene3D" id="3.40.980.10">
    <property type="entry name" value="MoaB/Mog-like domain"/>
    <property type="match status" value="1"/>
</dbReference>
<evidence type="ECO:0000256" key="3">
    <source>
        <dbReference type="ARBA" id="ARBA00010763"/>
    </source>
</evidence>
<keyword evidence="4 6" id="KW-0501">Molybdenum cofactor biosynthesis</keyword>
<dbReference type="SUPFAM" id="SSF63882">
    <property type="entry name" value="MoeA N-terminal region -like"/>
    <property type="match status" value="1"/>
</dbReference>
<dbReference type="GO" id="GO:0046872">
    <property type="term" value="F:metal ion binding"/>
    <property type="evidence" value="ECO:0007669"/>
    <property type="project" value="UniProtKB-UniRule"/>
</dbReference>
<evidence type="ECO:0000256" key="6">
    <source>
        <dbReference type="RuleBase" id="RU365090"/>
    </source>
</evidence>
<dbReference type="InterPro" id="IPR005110">
    <property type="entry name" value="MoeA_linker/N"/>
</dbReference>
<evidence type="ECO:0000256" key="5">
    <source>
        <dbReference type="ARBA" id="ARBA00047317"/>
    </source>
</evidence>
<accession>A0A3D9BP01</accession>
<dbReference type="NCBIfam" id="NF045515">
    <property type="entry name" value="Glp_gephyrin"/>
    <property type="match status" value="1"/>
</dbReference>
<dbReference type="Gene3D" id="2.170.190.11">
    <property type="entry name" value="Molybdopterin biosynthesis moea protein, domain 3"/>
    <property type="match status" value="1"/>
</dbReference>
<dbReference type="CDD" id="cd00887">
    <property type="entry name" value="MoeA"/>
    <property type="match status" value="1"/>
</dbReference>
<dbReference type="Proteomes" id="UP000257131">
    <property type="component" value="Unassembled WGS sequence"/>
</dbReference>
<keyword evidence="9" id="KW-1185">Reference proteome</keyword>
<dbReference type="InterPro" id="IPR036135">
    <property type="entry name" value="MoeA_linker/N_sf"/>
</dbReference>
<dbReference type="GO" id="GO:0006777">
    <property type="term" value="P:Mo-molybdopterin cofactor biosynthetic process"/>
    <property type="evidence" value="ECO:0007669"/>
    <property type="project" value="UniProtKB-UniRule"/>
</dbReference>
<dbReference type="SUPFAM" id="SSF53218">
    <property type="entry name" value="Molybdenum cofactor biosynthesis proteins"/>
    <property type="match status" value="1"/>
</dbReference>
<comment type="similarity">
    <text evidence="3 6">Belongs to the MoeA family.</text>
</comment>
<evidence type="ECO:0000256" key="1">
    <source>
        <dbReference type="ARBA" id="ARBA00002901"/>
    </source>
</evidence>
<dbReference type="Pfam" id="PF03454">
    <property type="entry name" value="MoeA_C"/>
    <property type="match status" value="1"/>
</dbReference>
<comment type="caution">
    <text evidence="8">The sequence shown here is derived from an EMBL/GenBank/DDBJ whole genome shotgun (WGS) entry which is preliminary data.</text>
</comment>
<feature type="domain" description="MoaB/Mog" evidence="7">
    <location>
        <begin position="199"/>
        <end position="338"/>
    </location>
</feature>
<dbReference type="SMART" id="SM00852">
    <property type="entry name" value="MoCF_biosynth"/>
    <property type="match status" value="1"/>
</dbReference>
<dbReference type="EC" id="2.10.1.1" evidence="6"/>
<dbReference type="Pfam" id="PF03453">
    <property type="entry name" value="MoeA_N"/>
    <property type="match status" value="1"/>
</dbReference>
<dbReference type="GO" id="GO:0061599">
    <property type="term" value="F:molybdopterin molybdotransferase activity"/>
    <property type="evidence" value="ECO:0007669"/>
    <property type="project" value="UniProtKB-UniRule"/>
</dbReference>
<dbReference type="UniPathway" id="UPA00344"/>
<dbReference type="InterPro" id="IPR036425">
    <property type="entry name" value="MoaB/Mog-like_dom_sf"/>
</dbReference>
<dbReference type="Pfam" id="PF00994">
    <property type="entry name" value="MoCF_biosynth"/>
    <property type="match status" value="1"/>
</dbReference>
<dbReference type="InterPro" id="IPR038987">
    <property type="entry name" value="MoeA-like"/>
</dbReference>
<dbReference type="PROSITE" id="PS01079">
    <property type="entry name" value="MOCF_BIOSYNTHESIS_2"/>
    <property type="match status" value="1"/>
</dbReference>
<dbReference type="PANTHER" id="PTHR10192:SF5">
    <property type="entry name" value="GEPHYRIN"/>
    <property type="match status" value="1"/>
</dbReference>